<dbReference type="Proteomes" id="UP000064967">
    <property type="component" value="Chromosome"/>
</dbReference>
<accession>A0A0K1QAT9</accession>
<evidence type="ECO:0000313" key="2">
    <source>
        <dbReference type="EMBL" id="AKV02854.1"/>
    </source>
</evidence>
<gene>
    <name evidence="2" type="ORF">AKJ09_09517</name>
</gene>
<sequence>MSHLVEVATKSDDDRALRGAVSKALRAFDADDKAGTKTAFRTLDKASSSASGRSLQVLLLALGALVEAGASPELAWPIASRGLHDALQGATRFARACIRAAGTDEVDVAIETAGADVAAKKPKDADAFRTLPARCLASVACLTRSRKLRARVTDREALAETAYPLEDVVDEAGFLRQVLLILDEGELTVVHPESKRGFRVTTRDVTTNFELALLLADALVGDEAKGLIPGRRPAARAVAVAKGETKAPKKAPEVTLPFDLHPAKGGDPHGLALDDIPAEIPVISGERVLVLQAPHELHPTEVEAPFGGLEPRVRVIRTLKPAEVEALLAPRSRSASRTPKKAKARAARRTS</sequence>
<dbReference type="OrthoDB" id="4308386at2"/>
<evidence type="ECO:0000313" key="3">
    <source>
        <dbReference type="Proteomes" id="UP000064967"/>
    </source>
</evidence>
<dbReference type="AlphaFoldDB" id="A0A0K1QAT9"/>
<organism evidence="2 3">
    <name type="scientific">Labilithrix luteola</name>
    <dbReference type="NCBI Taxonomy" id="1391654"/>
    <lineage>
        <taxon>Bacteria</taxon>
        <taxon>Pseudomonadati</taxon>
        <taxon>Myxococcota</taxon>
        <taxon>Polyangia</taxon>
        <taxon>Polyangiales</taxon>
        <taxon>Labilitrichaceae</taxon>
        <taxon>Labilithrix</taxon>
    </lineage>
</organism>
<feature type="region of interest" description="Disordered" evidence="1">
    <location>
        <begin position="328"/>
        <end position="351"/>
    </location>
</feature>
<proteinExistence type="predicted"/>
<name>A0A0K1QAT9_9BACT</name>
<feature type="compositionally biased region" description="Basic residues" evidence="1">
    <location>
        <begin position="338"/>
        <end position="351"/>
    </location>
</feature>
<reference evidence="2 3" key="1">
    <citation type="submission" date="2015-08" db="EMBL/GenBank/DDBJ databases">
        <authorList>
            <person name="Babu N.S."/>
            <person name="Beckwith C.J."/>
            <person name="Beseler K.G."/>
            <person name="Brison A."/>
            <person name="Carone J.V."/>
            <person name="Caskin T.P."/>
            <person name="Diamond M."/>
            <person name="Durham M.E."/>
            <person name="Foxe J.M."/>
            <person name="Go M."/>
            <person name="Henderson B.A."/>
            <person name="Jones I.B."/>
            <person name="McGettigan J.A."/>
            <person name="Micheletti S.J."/>
            <person name="Nasrallah M.E."/>
            <person name="Ortiz D."/>
            <person name="Piller C.R."/>
            <person name="Privatt S.R."/>
            <person name="Schneider S.L."/>
            <person name="Sharp S."/>
            <person name="Smith T.C."/>
            <person name="Stanton J.D."/>
            <person name="Ullery H.E."/>
            <person name="Wilson R.J."/>
            <person name="Serrano M.G."/>
            <person name="Buck G."/>
            <person name="Lee V."/>
            <person name="Wang Y."/>
            <person name="Carvalho R."/>
            <person name="Voegtly L."/>
            <person name="Shi R."/>
            <person name="Duckworth R."/>
            <person name="Johnson A."/>
            <person name="Loviza R."/>
            <person name="Walstead R."/>
            <person name="Shah Z."/>
            <person name="Kiflezghi M."/>
            <person name="Wade K."/>
            <person name="Ball S.L."/>
            <person name="Bradley K.W."/>
            <person name="Asai D.J."/>
            <person name="Bowman C.A."/>
            <person name="Russell D.A."/>
            <person name="Pope W.H."/>
            <person name="Jacobs-Sera D."/>
            <person name="Hendrix R.W."/>
            <person name="Hatfull G.F."/>
        </authorList>
    </citation>
    <scope>NUCLEOTIDE SEQUENCE [LARGE SCALE GENOMIC DNA]</scope>
    <source>
        <strain evidence="2 3">DSM 27648</strain>
    </source>
</reference>
<dbReference type="RefSeq" id="WP_146653713.1">
    <property type="nucleotide sequence ID" value="NZ_CP012333.1"/>
</dbReference>
<evidence type="ECO:0000256" key="1">
    <source>
        <dbReference type="SAM" id="MobiDB-lite"/>
    </source>
</evidence>
<protein>
    <submittedName>
        <fullName evidence="2">Uncharacterized protein</fullName>
    </submittedName>
</protein>
<dbReference type="EMBL" id="CP012333">
    <property type="protein sequence ID" value="AKV02854.1"/>
    <property type="molecule type" value="Genomic_DNA"/>
</dbReference>
<keyword evidence="3" id="KW-1185">Reference proteome</keyword>
<dbReference type="KEGG" id="llu:AKJ09_09517"/>
<dbReference type="STRING" id="1391654.AKJ09_09517"/>